<dbReference type="EC" id="2.3.1.-" evidence="2"/>
<keyword evidence="2" id="KW-0012">Acyltransferase</keyword>
<keyword evidence="2" id="KW-0808">Transferase</keyword>
<name>A0ABW4DJJ7_9LACO</name>
<gene>
    <name evidence="2" type="ORF">ACFQ4L_01945</name>
</gene>
<reference evidence="3" key="1">
    <citation type="journal article" date="2019" name="Int. J. Syst. Evol. Microbiol.">
        <title>The Global Catalogue of Microorganisms (GCM) 10K type strain sequencing project: providing services to taxonomists for standard genome sequencing and annotation.</title>
        <authorList>
            <consortium name="The Broad Institute Genomics Platform"/>
            <consortium name="The Broad Institute Genome Sequencing Center for Infectious Disease"/>
            <person name="Wu L."/>
            <person name="Ma J."/>
        </authorList>
    </citation>
    <scope>NUCLEOTIDE SEQUENCE [LARGE SCALE GENOMIC DNA]</scope>
    <source>
        <strain evidence="3">CCM 8951</strain>
    </source>
</reference>
<dbReference type="SUPFAM" id="SSF55729">
    <property type="entry name" value="Acyl-CoA N-acyltransferases (Nat)"/>
    <property type="match status" value="1"/>
</dbReference>
<dbReference type="InterPro" id="IPR052564">
    <property type="entry name" value="N-acetyltrans/Recomb-assoc"/>
</dbReference>
<accession>A0ABW4DJJ7</accession>
<evidence type="ECO:0000313" key="3">
    <source>
        <dbReference type="Proteomes" id="UP001597244"/>
    </source>
</evidence>
<dbReference type="Pfam" id="PF13673">
    <property type="entry name" value="Acetyltransf_10"/>
    <property type="match status" value="1"/>
</dbReference>
<organism evidence="2 3">
    <name type="scientific">Lapidilactobacillus mulanensis</name>
    <dbReference type="NCBI Taxonomy" id="2485999"/>
    <lineage>
        <taxon>Bacteria</taxon>
        <taxon>Bacillati</taxon>
        <taxon>Bacillota</taxon>
        <taxon>Bacilli</taxon>
        <taxon>Lactobacillales</taxon>
        <taxon>Lactobacillaceae</taxon>
        <taxon>Lapidilactobacillus</taxon>
    </lineage>
</organism>
<dbReference type="InterPro" id="IPR016181">
    <property type="entry name" value="Acyl_CoA_acyltransferase"/>
</dbReference>
<dbReference type="PANTHER" id="PTHR43451">
    <property type="entry name" value="ACETYLTRANSFERASE (GNAT) FAMILY PROTEIN"/>
    <property type="match status" value="1"/>
</dbReference>
<dbReference type="PROSITE" id="PS51186">
    <property type="entry name" value="GNAT"/>
    <property type="match status" value="1"/>
</dbReference>
<dbReference type="PANTHER" id="PTHR43451:SF1">
    <property type="entry name" value="ACETYLTRANSFERASE"/>
    <property type="match status" value="1"/>
</dbReference>
<dbReference type="InterPro" id="IPR000182">
    <property type="entry name" value="GNAT_dom"/>
</dbReference>
<sequence length="114" mass="13176">MPNTQDVILIEYNRKYLADIVALFNHTIQKVNRQDYSQAEINEWIQPNPDLDSWHDNLSKSYCVLAFKADCLVGFGNITADGYLDLLFVAHSVIRSGIGRLIFNRLEQYARLKK</sequence>
<dbReference type="GO" id="GO:0016746">
    <property type="term" value="F:acyltransferase activity"/>
    <property type="evidence" value="ECO:0007669"/>
    <property type="project" value="UniProtKB-KW"/>
</dbReference>
<dbReference type="CDD" id="cd04301">
    <property type="entry name" value="NAT_SF"/>
    <property type="match status" value="1"/>
</dbReference>
<protein>
    <submittedName>
        <fullName evidence="2">GNAT family N-acetyltransferase</fullName>
        <ecNumber evidence="2">2.3.1.-</ecNumber>
    </submittedName>
</protein>
<evidence type="ECO:0000313" key="2">
    <source>
        <dbReference type="EMBL" id="MFD1464855.1"/>
    </source>
</evidence>
<dbReference type="Proteomes" id="UP001597244">
    <property type="component" value="Unassembled WGS sequence"/>
</dbReference>
<dbReference type="Gene3D" id="3.40.630.30">
    <property type="match status" value="1"/>
</dbReference>
<proteinExistence type="predicted"/>
<keyword evidence="3" id="KW-1185">Reference proteome</keyword>
<feature type="domain" description="N-acetyltransferase" evidence="1">
    <location>
        <begin position="7"/>
        <end position="114"/>
    </location>
</feature>
<comment type="caution">
    <text evidence="2">The sequence shown here is derived from an EMBL/GenBank/DDBJ whole genome shotgun (WGS) entry which is preliminary data.</text>
</comment>
<dbReference type="RefSeq" id="WP_125576043.1">
    <property type="nucleotide sequence ID" value="NZ_JBHTOF010000020.1"/>
</dbReference>
<dbReference type="EMBL" id="JBHTOF010000020">
    <property type="protein sequence ID" value="MFD1464855.1"/>
    <property type="molecule type" value="Genomic_DNA"/>
</dbReference>
<evidence type="ECO:0000259" key="1">
    <source>
        <dbReference type="PROSITE" id="PS51186"/>
    </source>
</evidence>